<dbReference type="AlphaFoldDB" id="A0A078MU10"/>
<sequence length="219" mass="23199">MRLTLVRHGQTPSNVRRLLDTGAPGPGLTDLGREQARAVPAALGQESVDGLFASNLVRTQHTAAPLARERDLPVEIDPRLREISAGSLEMRGDDAAVRTYLETVYAWVSGDLQARMPSGPDGAETLGRFDEAVDRMLRAGLRSPVVFSHGAIIRAWSTARAANVAPDFITANPLSNTGIVVLEHGGSGWELLTWMGEAVGGRTLQDAGEDGPAAEGLAS</sequence>
<dbReference type="PATRIC" id="fig|1461584.3.peg.2290"/>
<dbReference type="PANTHER" id="PTHR48100:SF58">
    <property type="entry name" value="PE-PGRS FAMILY PROTEIN PE_PGRS11"/>
    <property type="match status" value="1"/>
</dbReference>
<dbReference type="InterPro" id="IPR001345">
    <property type="entry name" value="PG/BPGM_mutase_AS"/>
</dbReference>
<protein>
    <submittedName>
        <fullName evidence="1">Alpha-ribazole phosphatase</fullName>
    </submittedName>
</protein>
<dbReference type="SMART" id="SM00855">
    <property type="entry name" value="PGAM"/>
    <property type="match status" value="1"/>
</dbReference>
<gene>
    <name evidence="1" type="primary">cobC_2</name>
    <name evidence="1" type="ORF">BN1051_02315</name>
</gene>
<dbReference type="PANTHER" id="PTHR48100">
    <property type="entry name" value="BROAD-SPECIFICITY PHOSPHATASE YOR283W-RELATED"/>
    <property type="match status" value="1"/>
</dbReference>
<dbReference type="GO" id="GO:0016791">
    <property type="term" value="F:phosphatase activity"/>
    <property type="evidence" value="ECO:0007669"/>
    <property type="project" value="TreeGrafter"/>
</dbReference>
<dbReference type="SUPFAM" id="SSF53254">
    <property type="entry name" value="Phosphoglycerate mutase-like"/>
    <property type="match status" value="1"/>
</dbReference>
<dbReference type="CDD" id="cd07067">
    <property type="entry name" value="HP_PGM_like"/>
    <property type="match status" value="1"/>
</dbReference>
<dbReference type="InterPro" id="IPR029033">
    <property type="entry name" value="His_PPase_superfam"/>
</dbReference>
<dbReference type="InterPro" id="IPR050275">
    <property type="entry name" value="PGM_Phosphatase"/>
</dbReference>
<dbReference type="GO" id="GO:0005737">
    <property type="term" value="C:cytoplasm"/>
    <property type="evidence" value="ECO:0007669"/>
    <property type="project" value="TreeGrafter"/>
</dbReference>
<organism evidence="1">
    <name type="scientific">Arthrobacter saudimassiliensis</name>
    <dbReference type="NCBI Taxonomy" id="1461584"/>
    <lineage>
        <taxon>Bacteria</taxon>
        <taxon>Bacillati</taxon>
        <taxon>Actinomycetota</taxon>
        <taxon>Actinomycetes</taxon>
        <taxon>Micrococcales</taxon>
        <taxon>Micrococcaceae</taxon>
        <taxon>Arthrobacter</taxon>
    </lineage>
</organism>
<name>A0A078MU10_9MICC</name>
<dbReference type="Gene3D" id="3.40.50.1240">
    <property type="entry name" value="Phosphoglycerate mutase-like"/>
    <property type="match status" value="1"/>
</dbReference>
<dbReference type="Pfam" id="PF00300">
    <property type="entry name" value="His_Phos_1"/>
    <property type="match status" value="1"/>
</dbReference>
<dbReference type="InterPro" id="IPR013078">
    <property type="entry name" value="His_Pase_superF_clade-1"/>
</dbReference>
<dbReference type="PROSITE" id="PS00175">
    <property type="entry name" value="PG_MUTASE"/>
    <property type="match status" value="1"/>
</dbReference>
<evidence type="ECO:0000313" key="1">
    <source>
        <dbReference type="EMBL" id="CEA08952.1"/>
    </source>
</evidence>
<reference evidence="1" key="1">
    <citation type="submission" date="2014-07" db="EMBL/GenBank/DDBJ databases">
        <authorList>
            <person name="Urmite Genomes Urmite Genomes"/>
        </authorList>
    </citation>
    <scope>NUCLEOTIDE SEQUENCE</scope>
    <source>
        <strain evidence="1">11W110_air</strain>
    </source>
</reference>
<accession>A0A078MU10</accession>
<proteinExistence type="predicted"/>
<dbReference type="EMBL" id="LN483071">
    <property type="protein sequence ID" value="CEA08952.1"/>
    <property type="molecule type" value="Genomic_DNA"/>
</dbReference>